<feature type="region of interest" description="Disordered" evidence="11">
    <location>
        <begin position="264"/>
        <end position="300"/>
    </location>
</feature>
<feature type="domain" description="tRNA (adenine(58)-N(1))-methyltransferase catalytic subunit TRM61 C-terminal" evidence="12">
    <location>
        <begin position="62"/>
        <end position="373"/>
    </location>
</feature>
<dbReference type="PROSITE" id="PS51620">
    <property type="entry name" value="SAM_TRM61"/>
    <property type="match status" value="1"/>
</dbReference>
<protein>
    <recommendedName>
        <fullName evidence="3 9">tRNA (adenine(58)-N(1))-methyltransferase catalytic subunit TRM61</fullName>
        <ecNumber evidence="2 9">2.1.1.220</ecNumber>
    </recommendedName>
</protein>
<name>A0A8K0XTG7_9AGAR</name>
<evidence type="ECO:0000256" key="9">
    <source>
        <dbReference type="PIRNR" id="PIRNR017269"/>
    </source>
</evidence>
<dbReference type="InterPro" id="IPR029063">
    <property type="entry name" value="SAM-dependent_MTases_sf"/>
</dbReference>
<feature type="compositionally biased region" description="Polar residues" evidence="11">
    <location>
        <begin position="394"/>
        <end position="406"/>
    </location>
</feature>
<dbReference type="PANTHER" id="PTHR12133">
    <property type="entry name" value="TRNA (ADENINE(58)-N(1))-METHYLTRANSFERASE"/>
    <property type="match status" value="1"/>
</dbReference>
<evidence type="ECO:0000256" key="1">
    <source>
        <dbReference type="ARBA" id="ARBA00004123"/>
    </source>
</evidence>
<evidence type="ECO:0000256" key="8">
    <source>
        <dbReference type="ARBA" id="ARBA00023242"/>
    </source>
</evidence>
<evidence type="ECO:0000256" key="5">
    <source>
        <dbReference type="ARBA" id="ARBA00022679"/>
    </source>
</evidence>
<dbReference type="EMBL" id="JAEVFJ010000005">
    <property type="protein sequence ID" value="KAH8104613.1"/>
    <property type="molecule type" value="Genomic_DNA"/>
</dbReference>
<evidence type="ECO:0000256" key="3">
    <source>
        <dbReference type="ARBA" id="ARBA00015963"/>
    </source>
</evidence>
<feature type="region of interest" description="Disordered" evidence="11">
    <location>
        <begin position="377"/>
        <end position="406"/>
    </location>
</feature>
<dbReference type="PIRSF" id="PIRSF017269">
    <property type="entry name" value="GCD14"/>
    <property type="match status" value="1"/>
</dbReference>
<dbReference type="GO" id="GO:0031515">
    <property type="term" value="C:tRNA (m1A) methyltransferase complex"/>
    <property type="evidence" value="ECO:0007669"/>
    <property type="project" value="UniProtKB-UniRule"/>
</dbReference>
<reference evidence="13" key="1">
    <citation type="journal article" date="2021" name="New Phytol.">
        <title>Evolutionary innovations through gain and loss of genes in the ectomycorrhizal Boletales.</title>
        <authorList>
            <person name="Wu G."/>
            <person name="Miyauchi S."/>
            <person name="Morin E."/>
            <person name="Kuo A."/>
            <person name="Drula E."/>
            <person name="Varga T."/>
            <person name="Kohler A."/>
            <person name="Feng B."/>
            <person name="Cao Y."/>
            <person name="Lipzen A."/>
            <person name="Daum C."/>
            <person name="Hundley H."/>
            <person name="Pangilinan J."/>
            <person name="Johnson J."/>
            <person name="Barry K."/>
            <person name="LaButti K."/>
            <person name="Ng V."/>
            <person name="Ahrendt S."/>
            <person name="Min B."/>
            <person name="Choi I.G."/>
            <person name="Park H."/>
            <person name="Plett J.M."/>
            <person name="Magnuson J."/>
            <person name="Spatafora J.W."/>
            <person name="Nagy L.G."/>
            <person name="Henrissat B."/>
            <person name="Grigoriev I.V."/>
            <person name="Yang Z.L."/>
            <person name="Xu J."/>
            <person name="Martin F.M."/>
        </authorList>
    </citation>
    <scope>NUCLEOTIDE SEQUENCE</scope>
    <source>
        <strain evidence="13">KKN 215</strain>
    </source>
</reference>
<dbReference type="InterPro" id="IPR014816">
    <property type="entry name" value="tRNA_MeTrfase_Gcd14"/>
</dbReference>
<dbReference type="GO" id="GO:0160107">
    <property type="term" value="F:tRNA (adenine(58)-N1)-methyltransferase activity"/>
    <property type="evidence" value="ECO:0007669"/>
    <property type="project" value="UniProtKB-EC"/>
</dbReference>
<dbReference type="CDD" id="cd02440">
    <property type="entry name" value="AdoMet_MTases"/>
    <property type="match status" value="1"/>
</dbReference>
<keyword evidence="8 9" id="KW-0539">Nucleus</keyword>
<dbReference type="Gene3D" id="3.40.50.150">
    <property type="entry name" value="Vaccinia Virus protein VP39"/>
    <property type="match status" value="1"/>
</dbReference>
<dbReference type="GO" id="GO:0030488">
    <property type="term" value="P:tRNA methylation"/>
    <property type="evidence" value="ECO:0007669"/>
    <property type="project" value="InterPro"/>
</dbReference>
<evidence type="ECO:0000259" key="12">
    <source>
        <dbReference type="Pfam" id="PF08704"/>
    </source>
</evidence>
<keyword evidence="4 9" id="KW-0489">Methyltransferase</keyword>
<evidence type="ECO:0000256" key="10">
    <source>
        <dbReference type="PIRSR" id="PIRSR017269-1"/>
    </source>
</evidence>
<evidence type="ECO:0000313" key="13">
    <source>
        <dbReference type="EMBL" id="KAH8104613.1"/>
    </source>
</evidence>
<dbReference type="SUPFAM" id="SSF53335">
    <property type="entry name" value="S-adenosyl-L-methionine-dependent methyltransferases"/>
    <property type="match status" value="1"/>
</dbReference>
<dbReference type="Gene3D" id="3.10.330.20">
    <property type="match status" value="1"/>
</dbReference>
<evidence type="ECO:0000313" key="14">
    <source>
        <dbReference type="Proteomes" id="UP000813824"/>
    </source>
</evidence>
<dbReference type="InterPro" id="IPR049470">
    <property type="entry name" value="TRM61_C"/>
</dbReference>
<evidence type="ECO:0000256" key="7">
    <source>
        <dbReference type="ARBA" id="ARBA00022694"/>
    </source>
</evidence>
<comment type="catalytic activity">
    <reaction evidence="9">
        <text>adenosine(58) in tRNA + S-adenosyl-L-methionine = N(1)-methyladenosine(58) in tRNA + S-adenosyl-L-homocysteine + H(+)</text>
        <dbReference type="Rhea" id="RHEA:43152"/>
        <dbReference type="Rhea" id="RHEA-COMP:10365"/>
        <dbReference type="Rhea" id="RHEA-COMP:10366"/>
        <dbReference type="ChEBI" id="CHEBI:15378"/>
        <dbReference type="ChEBI" id="CHEBI:57856"/>
        <dbReference type="ChEBI" id="CHEBI:59789"/>
        <dbReference type="ChEBI" id="CHEBI:74411"/>
        <dbReference type="ChEBI" id="CHEBI:74491"/>
        <dbReference type="EC" id="2.1.1.220"/>
    </reaction>
</comment>
<evidence type="ECO:0000256" key="6">
    <source>
        <dbReference type="ARBA" id="ARBA00022691"/>
    </source>
</evidence>
<feature type="binding site" evidence="10">
    <location>
        <position position="133"/>
    </location>
    <ligand>
        <name>S-adenosyl-L-methionine</name>
        <dbReference type="ChEBI" id="CHEBI:59789"/>
    </ligand>
</feature>
<dbReference type="PANTHER" id="PTHR12133:SF2">
    <property type="entry name" value="TRNA (ADENINE(58)-N(1))-METHYLTRANSFERASE CATALYTIC SUBUNIT TRMT61A"/>
    <property type="match status" value="1"/>
</dbReference>
<keyword evidence="14" id="KW-1185">Reference proteome</keyword>
<dbReference type="OrthoDB" id="1925287at2759"/>
<dbReference type="AlphaFoldDB" id="A0A8K0XTG7"/>
<comment type="caution">
    <text evidence="13">The sequence shown here is derived from an EMBL/GenBank/DDBJ whole genome shotgun (WGS) entry which is preliminary data.</text>
</comment>
<keyword evidence="7 9" id="KW-0819">tRNA processing</keyword>
<keyword evidence="5 9" id="KW-0808">Transferase</keyword>
<organism evidence="13 14">
    <name type="scientific">Cristinia sonorae</name>
    <dbReference type="NCBI Taxonomy" id="1940300"/>
    <lineage>
        <taxon>Eukaryota</taxon>
        <taxon>Fungi</taxon>
        <taxon>Dikarya</taxon>
        <taxon>Basidiomycota</taxon>
        <taxon>Agaricomycotina</taxon>
        <taxon>Agaricomycetes</taxon>
        <taxon>Agaricomycetidae</taxon>
        <taxon>Agaricales</taxon>
        <taxon>Pleurotineae</taxon>
        <taxon>Stephanosporaceae</taxon>
        <taxon>Cristinia</taxon>
    </lineage>
</organism>
<comment type="similarity">
    <text evidence="9">Belongs to the class I-like SAM-binding methyltransferase superfamily. TRM61 family.</text>
</comment>
<feature type="binding site" evidence="10">
    <location>
        <position position="179"/>
    </location>
    <ligand>
        <name>S-adenosyl-L-methionine</name>
        <dbReference type="ChEBI" id="CHEBI:59789"/>
    </ligand>
</feature>
<proteinExistence type="inferred from homology"/>
<gene>
    <name evidence="13" type="ORF">BXZ70DRAFT_887797</name>
</gene>
<evidence type="ECO:0000256" key="4">
    <source>
        <dbReference type="ARBA" id="ARBA00022603"/>
    </source>
</evidence>
<dbReference type="EC" id="2.1.1.220" evidence="2 9"/>
<dbReference type="FunFam" id="3.40.50.150:FF:000247">
    <property type="entry name" value="tRNA (adenine(58)-N(1))-methyltransferase catalytic subunit TRM61"/>
    <property type="match status" value="1"/>
</dbReference>
<comment type="function">
    <text evidence="9">Catalytic subunit of tRNA (adenine-N(1)-)-methyltransferase, which catalyzes the formation of N(1)-methyladenine at position 58 (m1A58) in initiator methionyl-tRNA.</text>
</comment>
<comment type="subcellular location">
    <subcellularLocation>
        <location evidence="1 9">Nucleus</location>
    </subcellularLocation>
</comment>
<sequence length="406" mass="44425">MWSTAREVAAGDLVIIWLTRDLAQPLLITPGKELNSKFGVYRHSDLVGIPYGSKVGSRNGKGFIHLLRPTPELWTLALPHRTQILYLADIAFITSWLNIKPGSRVIEAGTGSASFSHSVARTVGATGHVWSYEFHEARAKKAREEFTQHGLDDIITLTHRNVCKDGFTVIDTVDAVFLDLPAPWDAVDHAKKALRTDRVTRICCFSPCMEQVLRTVTALNDAGFTEITMYETLIRPHQVDVVPPLPTIDIIGAQLKQAEARREAKRLRQIANSRQARGEKRKREEPNEEEMPGASTGDQAMDVGAADAADEEMASSHKKSKLSETESLATAVATAAVPSIPAASLESITPTKISLSKAFPEVRGHTSYLTFAVLVPRSTAPDLSEEEEEKASPVLTNRDTAPAESS</sequence>
<feature type="compositionally biased region" description="Basic and acidic residues" evidence="11">
    <location>
        <begin position="276"/>
        <end position="285"/>
    </location>
</feature>
<dbReference type="GO" id="GO:0005634">
    <property type="term" value="C:nucleus"/>
    <property type="evidence" value="ECO:0007669"/>
    <property type="project" value="UniProtKB-SubCell"/>
</dbReference>
<dbReference type="Proteomes" id="UP000813824">
    <property type="component" value="Unassembled WGS sequence"/>
</dbReference>
<evidence type="ECO:0000256" key="2">
    <source>
        <dbReference type="ARBA" id="ARBA00012796"/>
    </source>
</evidence>
<evidence type="ECO:0000256" key="11">
    <source>
        <dbReference type="SAM" id="MobiDB-lite"/>
    </source>
</evidence>
<accession>A0A8K0XTG7</accession>
<keyword evidence="6 9" id="KW-0949">S-adenosyl-L-methionine</keyword>
<dbReference type="Pfam" id="PF08704">
    <property type="entry name" value="GCD14"/>
    <property type="match status" value="1"/>
</dbReference>